<comment type="similarity">
    <text evidence="1">Belongs to the WD repeat ESC family.</text>
</comment>
<accession>L0PEN8</accession>
<keyword evidence="5" id="KW-0804">Transcription</keyword>
<evidence type="ECO:0000256" key="3">
    <source>
        <dbReference type="ARBA" id="ARBA00022737"/>
    </source>
</evidence>
<protein>
    <recommendedName>
        <fullName evidence="9">Anaphase-promoting complex subunit 4 WD40 domain-containing protein</fullName>
    </recommendedName>
</protein>
<name>L0PEN8_PNEJI</name>
<dbReference type="STRING" id="1209962.L0PEN8"/>
<dbReference type="PROSITE" id="PS50082">
    <property type="entry name" value="WD_REPEATS_2"/>
    <property type="match status" value="2"/>
</dbReference>
<dbReference type="InterPro" id="IPR015943">
    <property type="entry name" value="WD40/YVTN_repeat-like_dom_sf"/>
</dbReference>
<evidence type="ECO:0000256" key="1">
    <source>
        <dbReference type="ARBA" id="ARBA00008075"/>
    </source>
</evidence>
<dbReference type="PANTHER" id="PTHR10253">
    <property type="entry name" value="POLYCOMB PROTEIN"/>
    <property type="match status" value="1"/>
</dbReference>
<dbReference type="AlphaFoldDB" id="L0PEN8"/>
<organism evidence="8">
    <name type="scientific">Pneumocystis jirovecii</name>
    <name type="common">Human pneumocystis pneumonia agent</name>
    <dbReference type="NCBI Taxonomy" id="42068"/>
    <lineage>
        <taxon>Eukaryota</taxon>
        <taxon>Fungi</taxon>
        <taxon>Dikarya</taxon>
        <taxon>Ascomycota</taxon>
        <taxon>Taphrinomycotina</taxon>
        <taxon>Pneumocystomycetes</taxon>
        <taxon>Pneumocystaceae</taxon>
        <taxon>Pneumocystis</taxon>
    </lineage>
</organism>
<keyword evidence="3" id="KW-0677">Repeat</keyword>
<proteinExistence type="inferred from homology"/>
<dbReference type="SMART" id="SM00320">
    <property type="entry name" value="WD40"/>
    <property type="match status" value="4"/>
</dbReference>
<dbReference type="VEuPathDB" id="FungiDB:PNEJI1_002114"/>
<dbReference type="InterPro" id="IPR036322">
    <property type="entry name" value="WD40_repeat_dom_sf"/>
</dbReference>
<dbReference type="Pfam" id="PF00400">
    <property type="entry name" value="WD40"/>
    <property type="match status" value="2"/>
</dbReference>
<dbReference type="Gene3D" id="2.130.10.10">
    <property type="entry name" value="YVTN repeat-like/Quinoprotein amine dehydrogenase"/>
    <property type="match status" value="1"/>
</dbReference>
<dbReference type="EMBL" id="CAKM01000268">
    <property type="protein sequence ID" value="CCJ30828.1"/>
    <property type="molecule type" value="Genomic_DNA"/>
</dbReference>
<dbReference type="SUPFAM" id="SSF50978">
    <property type="entry name" value="WD40 repeat-like"/>
    <property type="match status" value="1"/>
</dbReference>
<dbReference type="Proteomes" id="UP000010422">
    <property type="component" value="Unassembled WGS sequence"/>
</dbReference>
<evidence type="ECO:0000256" key="6">
    <source>
        <dbReference type="PROSITE-ProRule" id="PRU00221"/>
    </source>
</evidence>
<feature type="repeat" description="WD" evidence="6">
    <location>
        <begin position="139"/>
        <end position="180"/>
    </location>
</feature>
<dbReference type="InterPro" id="IPR051243">
    <property type="entry name" value="PcG_WD-repeat"/>
</dbReference>
<reference evidence="7 8" key="1">
    <citation type="journal article" date="2012" name="MBio">
        <title>De novo assembly of the Pneumocystis jirovecii genome from a single bronchoalveolar lavage fluid specimen from a patient.</title>
        <authorList>
            <person name="Cisse O.H."/>
            <person name="Pagni M."/>
            <person name="Hauser P.M."/>
        </authorList>
    </citation>
    <scope>NUCLEOTIDE SEQUENCE [LARGE SCALE GENOMIC DNA]</scope>
    <source>
        <strain evidence="7 8">SE8</strain>
    </source>
</reference>
<evidence type="ECO:0008006" key="9">
    <source>
        <dbReference type="Google" id="ProtNLM"/>
    </source>
</evidence>
<dbReference type="PROSITE" id="PS50294">
    <property type="entry name" value="WD_REPEATS_REGION"/>
    <property type="match status" value="1"/>
</dbReference>
<dbReference type="InterPro" id="IPR001680">
    <property type="entry name" value="WD40_rpt"/>
</dbReference>
<keyword evidence="4" id="KW-0805">Transcription regulation</keyword>
<keyword evidence="2 6" id="KW-0853">WD repeat</keyword>
<evidence type="ECO:0000256" key="4">
    <source>
        <dbReference type="ARBA" id="ARBA00023015"/>
    </source>
</evidence>
<dbReference type="InParanoid" id="L0PEN8"/>
<evidence type="ECO:0000313" key="8">
    <source>
        <dbReference type="Proteomes" id="UP000010422"/>
    </source>
</evidence>
<gene>
    <name evidence="7" type="ORF">PNEJI1_002114</name>
</gene>
<evidence type="ECO:0000256" key="2">
    <source>
        <dbReference type="ARBA" id="ARBA00022574"/>
    </source>
</evidence>
<feature type="repeat" description="WD" evidence="6">
    <location>
        <begin position="105"/>
        <end position="131"/>
    </location>
</feature>
<evidence type="ECO:0000313" key="7">
    <source>
        <dbReference type="EMBL" id="CCJ30828.1"/>
    </source>
</evidence>
<sequence length="369" mass="41496">MVNETIQYSIIKNNTSFFDIKFFPQKNRQNEDIFAITGNRTVVIAKTDGNQISILSTYYDLNEKENLCCCTWSIEKNTNKPLLCVAGASGVIKSLKGHGDVSPVNSSVIATASFDHTVRIWSLMEENTIQPTLVLCGGEGGHEERVLTIAFHHSAQYIVSGGMDNSVRMWAIPNFSETNTSKISYKSKDNMISLPYPHFSTTAIHTNYVDCVEFYGDLIFSKSAEEGRIILWKILGFDSNKDPPPLEYAPTAHEWSETRSSFGNGLQKLLQFMVLDCNPWYMRFAIWNSYIGGHFQTFLAIGNLKAKIFIWDISENLKYKDAYTLIKPHIILAIPKNSITVRQLSINQDGTCLIAVGSMGLIALFKIQE</sequence>
<evidence type="ECO:0000256" key="5">
    <source>
        <dbReference type="ARBA" id="ARBA00023163"/>
    </source>
</evidence>
<comment type="caution">
    <text evidence="7">The sequence shown here is derived from an EMBL/GenBank/DDBJ whole genome shotgun (WGS) entry which is preliminary data.</text>
</comment>